<dbReference type="KEGG" id="ctp:CTRG_04279"/>
<keyword evidence="4 7" id="KW-0418">Kinase</keyword>
<dbReference type="GO" id="GO:0000329">
    <property type="term" value="C:fungal-type vacuole membrane"/>
    <property type="evidence" value="ECO:0007669"/>
    <property type="project" value="TreeGrafter"/>
</dbReference>
<organism evidence="10 11">
    <name type="scientific">Candida tropicalis (strain ATCC MYA-3404 / T1)</name>
    <name type="common">Yeast</name>
    <dbReference type="NCBI Taxonomy" id="294747"/>
    <lineage>
        <taxon>Eukaryota</taxon>
        <taxon>Fungi</taxon>
        <taxon>Dikarya</taxon>
        <taxon>Ascomycota</taxon>
        <taxon>Saccharomycotina</taxon>
        <taxon>Pichiomycetes</taxon>
        <taxon>Debaryomycetaceae</taxon>
        <taxon>Candida/Lodderomyces clade</taxon>
        <taxon>Candida</taxon>
    </lineage>
</organism>
<dbReference type="PROSITE" id="PS00916">
    <property type="entry name" value="PI3_4_KINASE_2"/>
    <property type="match status" value="1"/>
</dbReference>
<evidence type="ECO:0000259" key="9">
    <source>
        <dbReference type="PROSITE" id="PS50290"/>
    </source>
</evidence>
<protein>
    <recommendedName>
        <fullName evidence="7">Phosphatidylinositol 4-kinase</fullName>
        <ecNumber evidence="7">2.7.1.67</ecNumber>
    </recommendedName>
</protein>
<sequence length="709" mass="82471">MPDNNLEIITDRDESISPTGFSTTPEDSTNTSFSQTKHDSGKELPHIDEVDEDEELSQHENNNNNEEVVVSPVTPKRDTPHKNLLSHSWHYASYNVPHTPSKNDNSSTPSTPLLQSHSQPVSRRASIDEMRLPSHQERSNFSNFRKSFLIPAAKWAYSPISKIRRATQTVIPDPNEEYNIEYSVFRSVKGLKQLLTHKDILVHFRDFVESETHRPFQFPENHVSESDFKELLQRVTRIIEEDKIYPERIAAGSSGSYFVFDIDTSLHKAAIFKPKDEEPYGPLSPKWTKWAHRTFFPCCFGRSCLIPNLGYISEVAACVLDRQLQTYIVPHTEIVELRSPTFFYNYWDKNSDVTKLHKKKGSFQLFLNGYINADIWLKIYPIPTGDTYQLKKSSNLEVSLDSEKYTFTWSQESMYQFQEELEKLVILDYLMRNTDRGLDNWMIKVEWRQVSKNSKTKIMKPTIKIGAIDSGLAFPWKHPDEWRSFPFGWLFLPLTIIGQPFSRKTRNHFLPLLTSKLWWEETIPMLKQVFMQDNDFRERMWLKQLAVLKGQAFNIVEILKLTYAGPLELTRRENLLVIDDIMYMPNGKGDYDFMKSSMYEGDIFKRYKVKGDDDRGGDADTDADEEERVGFVNDGTPLLHGETHEPYVETVDRVNESGYERMNREFNFQDAFDDDGDDVEGQSSTKKGKRVVIERLIKETSKPPVFTWC</sequence>
<feature type="compositionally biased region" description="Basic and acidic residues" evidence="8">
    <location>
        <begin position="36"/>
        <end position="48"/>
    </location>
</feature>
<evidence type="ECO:0000256" key="6">
    <source>
        <dbReference type="ARBA" id="ARBA00023136"/>
    </source>
</evidence>
<dbReference type="GeneID" id="8298829"/>
<reference evidence="10 11" key="1">
    <citation type="journal article" date="2009" name="Nature">
        <title>Evolution of pathogenicity and sexual reproduction in eight Candida genomes.</title>
        <authorList>
            <person name="Butler G."/>
            <person name="Rasmussen M.D."/>
            <person name="Lin M.F."/>
            <person name="Santos M.A."/>
            <person name="Sakthikumar S."/>
            <person name="Munro C.A."/>
            <person name="Rheinbay E."/>
            <person name="Grabherr M."/>
            <person name="Forche A."/>
            <person name="Reedy J.L."/>
            <person name="Agrafioti I."/>
            <person name="Arnaud M.B."/>
            <person name="Bates S."/>
            <person name="Brown A.J."/>
            <person name="Brunke S."/>
            <person name="Costanzo M.C."/>
            <person name="Fitzpatrick D.A."/>
            <person name="de Groot P.W."/>
            <person name="Harris D."/>
            <person name="Hoyer L.L."/>
            <person name="Hube B."/>
            <person name="Klis F.M."/>
            <person name="Kodira C."/>
            <person name="Lennard N."/>
            <person name="Logue M.E."/>
            <person name="Martin R."/>
            <person name="Neiman A.M."/>
            <person name="Nikolaou E."/>
            <person name="Quail M.A."/>
            <person name="Quinn J."/>
            <person name="Santos M.C."/>
            <person name="Schmitzberger F.F."/>
            <person name="Sherlock G."/>
            <person name="Shah P."/>
            <person name="Silverstein K.A."/>
            <person name="Skrzypek M.S."/>
            <person name="Soll D."/>
            <person name="Staggs R."/>
            <person name="Stansfield I."/>
            <person name="Stumpf M.P."/>
            <person name="Sudbery P.E."/>
            <person name="Srikantha T."/>
            <person name="Zeng Q."/>
            <person name="Berman J."/>
            <person name="Berriman M."/>
            <person name="Heitman J."/>
            <person name="Gow N.A."/>
            <person name="Lorenz M.C."/>
            <person name="Birren B.W."/>
            <person name="Kellis M."/>
            <person name="Cuomo C.A."/>
        </authorList>
    </citation>
    <scope>NUCLEOTIDE SEQUENCE [LARGE SCALE GENOMIC DNA]</scope>
    <source>
        <strain evidence="11">ATCC MYA-3404 / T1</strain>
    </source>
</reference>
<dbReference type="GO" id="GO:0046854">
    <property type="term" value="P:phosphatidylinositol phosphate biosynthetic process"/>
    <property type="evidence" value="ECO:0007669"/>
    <property type="project" value="UniProtKB-UniRule"/>
</dbReference>
<dbReference type="InterPro" id="IPR039756">
    <property type="entry name" value="Lsb6/PI4K2"/>
</dbReference>
<dbReference type="PANTHER" id="PTHR12865:SF1">
    <property type="entry name" value="PHOSPHATIDYLINOSITOL 4-KINASE TYPE 2"/>
    <property type="match status" value="1"/>
</dbReference>
<dbReference type="HOGENOM" id="CLU_009049_1_0_1"/>
<dbReference type="VEuPathDB" id="FungiDB:CTRG_04279"/>
<feature type="compositionally biased region" description="Low complexity" evidence="8">
    <location>
        <begin position="60"/>
        <end position="70"/>
    </location>
</feature>
<dbReference type="OrthoDB" id="3349449at2759"/>
<evidence type="ECO:0000313" key="11">
    <source>
        <dbReference type="Proteomes" id="UP000002037"/>
    </source>
</evidence>
<comment type="cofactor">
    <cofactor evidence="7">
        <name>Mg(2+)</name>
        <dbReference type="ChEBI" id="CHEBI:18420"/>
    </cofactor>
    <cofactor evidence="7">
        <name>Mn(2+)</name>
        <dbReference type="ChEBI" id="CHEBI:29035"/>
    </cofactor>
</comment>
<evidence type="ECO:0000313" key="10">
    <source>
        <dbReference type="EMBL" id="EER32608.1"/>
    </source>
</evidence>
<keyword evidence="2 7" id="KW-0808">Transferase</keyword>
<name>C5MDH8_CANTT</name>
<dbReference type="GO" id="GO:0007032">
    <property type="term" value="P:endosome organization"/>
    <property type="evidence" value="ECO:0007669"/>
    <property type="project" value="TreeGrafter"/>
</dbReference>
<dbReference type="GO" id="GO:0005886">
    <property type="term" value="C:plasma membrane"/>
    <property type="evidence" value="ECO:0007669"/>
    <property type="project" value="UniProtKB-SubCell"/>
</dbReference>
<dbReference type="Proteomes" id="UP000002037">
    <property type="component" value="Unassembled WGS sequence"/>
</dbReference>
<evidence type="ECO:0000256" key="7">
    <source>
        <dbReference type="RuleBase" id="RU367084"/>
    </source>
</evidence>
<keyword evidence="11" id="KW-1185">Reference proteome</keyword>
<keyword evidence="6" id="KW-0472">Membrane</keyword>
<dbReference type="GO" id="GO:0005524">
    <property type="term" value="F:ATP binding"/>
    <property type="evidence" value="ECO:0007669"/>
    <property type="project" value="UniProtKB-UniRule"/>
</dbReference>
<dbReference type="GO" id="GO:0004430">
    <property type="term" value="F:1-phosphatidylinositol 4-kinase activity"/>
    <property type="evidence" value="ECO:0007669"/>
    <property type="project" value="UniProtKB-UniRule"/>
</dbReference>
<evidence type="ECO:0000256" key="4">
    <source>
        <dbReference type="ARBA" id="ARBA00022777"/>
    </source>
</evidence>
<keyword evidence="1 7" id="KW-1003">Cell membrane</keyword>
<dbReference type="PROSITE" id="PS50290">
    <property type="entry name" value="PI3_4_KINASE_3"/>
    <property type="match status" value="1"/>
</dbReference>
<dbReference type="PANTHER" id="PTHR12865">
    <property type="entry name" value="PHOSPHATIDYLINOSITOL 4-KINASE TYPE-II"/>
    <property type="match status" value="1"/>
</dbReference>
<proteinExistence type="inferred from homology"/>
<dbReference type="RefSeq" id="XP_002549982.1">
    <property type="nucleotide sequence ID" value="XM_002549936.1"/>
</dbReference>
<feature type="domain" description="PI3K/PI4K catalytic" evidence="9">
    <location>
        <begin position="243"/>
        <end position="578"/>
    </location>
</feature>
<feature type="region of interest" description="Disordered" evidence="8">
    <location>
        <begin position="95"/>
        <end position="125"/>
    </location>
</feature>
<feature type="compositionally biased region" description="Polar residues" evidence="8">
    <location>
        <begin position="96"/>
        <end position="121"/>
    </location>
</feature>
<dbReference type="InterPro" id="IPR000403">
    <property type="entry name" value="PI3/4_kinase_cat_dom"/>
</dbReference>
<dbReference type="Pfam" id="PF00454">
    <property type="entry name" value="PI3_PI4_kinase"/>
    <property type="match status" value="1"/>
</dbReference>
<gene>
    <name evidence="10" type="ORF">CTRG_04279</name>
</gene>
<dbReference type="eggNOG" id="KOG2381">
    <property type="taxonomic scope" value="Eukaryota"/>
</dbReference>
<dbReference type="GO" id="GO:0005802">
    <property type="term" value="C:trans-Golgi network"/>
    <property type="evidence" value="ECO:0007669"/>
    <property type="project" value="TreeGrafter"/>
</dbReference>
<dbReference type="InterPro" id="IPR018936">
    <property type="entry name" value="PI3/4_kinase_CS"/>
</dbReference>
<evidence type="ECO:0000256" key="1">
    <source>
        <dbReference type="ARBA" id="ARBA00022475"/>
    </source>
</evidence>
<dbReference type="GO" id="GO:0005768">
    <property type="term" value="C:endosome"/>
    <property type="evidence" value="ECO:0007669"/>
    <property type="project" value="UniProtKB-UniRule"/>
</dbReference>
<dbReference type="GO" id="GO:0007030">
    <property type="term" value="P:Golgi organization"/>
    <property type="evidence" value="ECO:0007669"/>
    <property type="project" value="TreeGrafter"/>
</dbReference>
<evidence type="ECO:0000256" key="3">
    <source>
        <dbReference type="ARBA" id="ARBA00022741"/>
    </source>
</evidence>
<keyword evidence="3 7" id="KW-0547">Nucleotide-binding</keyword>
<keyword evidence="5 7" id="KW-0067">ATP-binding</keyword>
<dbReference type="STRING" id="294747.C5MDH8"/>
<comment type="catalytic activity">
    <reaction evidence="7">
        <text>a 1,2-diacyl-sn-glycero-3-phospho-(1D-myo-inositol) + ATP = a 1,2-diacyl-sn-glycero-3-phospho-(1D-myo-inositol 4-phosphate) + ADP + H(+)</text>
        <dbReference type="Rhea" id="RHEA:19877"/>
        <dbReference type="ChEBI" id="CHEBI:15378"/>
        <dbReference type="ChEBI" id="CHEBI:30616"/>
        <dbReference type="ChEBI" id="CHEBI:57880"/>
        <dbReference type="ChEBI" id="CHEBI:58178"/>
        <dbReference type="ChEBI" id="CHEBI:456216"/>
        <dbReference type="EC" id="2.7.1.67"/>
    </reaction>
</comment>
<comment type="similarity">
    <text evidence="7">Belongs to the PI3/PI4-kinase family.</text>
</comment>
<evidence type="ECO:0000256" key="2">
    <source>
        <dbReference type="ARBA" id="ARBA00022679"/>
    </source>
</evidence>
<dbReference type="EMBL" id="GG692399">
    <property type="protein sequence ID" value="EER32608.1"/>
    <property type="molecule type" value="Genomic_DNA"/>
</dbReference>
<dbReference type="EC" id="2.7.1.67" evidence="7"/>
<accession>C5MDH8</accession>
<evidence type="ECO:0000256" key="5">
    <source>
        <dbReference type="ARBA" id="ARBA00022840"/>
    </source>
</evidence>
<feature type="compositionally biased region" description="Polar residues" evidence="8">
    <location>
        <begin position="16"/>
        <end position="35"/>
    </location>
</feature>
<comment type="subcellular location">
    <subcellularLocation>
        <location evidence="7">Cell membrane</location>
        <topology evidence="7">Peripheral membrane protein</topology>
    </subcellularLocation>
    <subcellularLocation>
        <location evidence="7">Vacuole membrane</location>
        <topology evidence="7">Peripheral membrane protein</topology>
    </subcellularLocation>
</comment>
<feature type="region of interest" description="Disordered" evidence="8">
    <location>
        <begin position="1"/>
        <end position="83"/>
    </location>
</feature>
<dbReference type="AlphaFoldDB" id="C5MDH8"/>
<evidence type="ECO:0000256" key="8">
    <source>
        <dbReference type="SAM" id="MobiDB-lite"/>
    </source>
</evidence>